<accession>A0A9D9EDE5</accession>
<proteinExistence type="predicted"/>
<evidence type="ECO:0008006" key="5">
    <source>
        <dbReference type="Google" id="ProtNLM"/>
    </source>
</evidence>
<organism evidence="3 4">
    <name type="scientific">Candidatus Cryptobacteroides merdavium</name>
    <dbReference type="NCBI Taxonomy" id="2840769"/>
    <lineage>
        <taxon>Bacteria</taxon>
        <taxon>Pseudomonadati</taxon>
        <taxon>Bacteroidota</taxon>
        <taxon>Bacteroidia</taxon>
        <taxon>Bacteroidales</taxon>
        <taxon>Candidatus Cryptobacteroides</taxon>
    </lineage>
</organism>
<evidence type="ECO:0000313" key="3">
    <source>
        <dbReference type="EMBL" id="MBO8445393.1"/>
    </source>
</evidence>
<dbReference type="EMBL" id="JADIMO010000087">
    <property type="protein sequence ID" value="MBO8445393.1"/>
    <property type="molecule type" value="Genomic_DNA"/>
</dbReference>
<keyword evidence="1" id="KW-0175">Coiled coil</keyword>
<feature type="signal peptide" evidence="2">
    <location>
        <begin position="1"/>
        <end position="20"/>
    </location>
</feature>
<sequence>MKRFLFSAAVLLVAFVSVNAQPHKRCEDWRDRFRSERVAFLTAEMDITPAEAEKFWPVYNQLQEERDKAQKEVMDAYRELETAVAEGKTGKEMASALDRYRDAVKKRHEISDATCDRLKKVLPVEKVAKYYVSEEKFRREQIHRLHRNDHCGPERPDPVR</sequence>
<evidence type="ECO:0000256" key="1">
    <source>
        <dbReference type="SAM" id="Coils"/>
    </source>
</evidence>
<gene>
    <name evidence="3" type="ORF">IAC23_06840</name>
</gene>
<reference evidence="3" key="2">
    <citation type="journal article" date="2021" name="PeerJ">
        <title>Extensive microbial diversity within the chicken gut microbiome revealed by metagenomics and culture.</title>
        <authorList>
            <person name="Gilroy R."/>
            <person name="Ravi A."/>
            <person name="Getino M."/>
            <person name="Pursley I."/>
            <person name="Horton D.L."/>
            <person name="Alikhan N.F."/>
            <person name="Baker D."/>
            <person name="Gharbi K."/>
            <person name="Hall N."/>
            <person name="Watson M."/>
            <person name="Adriaenssens E.M."/>
            <person name="Foster-Nyarko E."/>
            <person name="Jarju S."/>
            <person name="Secka A."/>
            <person name="Antonio M."/>
            <person name="Oren A."/>
            <person name="Chaudhuri R.R."/>
            <person name="La Ragione R."/>
            <person name="Hildebrand F."/>
            <person name="Pallen M.J."/>
        </authorList>
    </citation>
    <scope>NUCLEOTIDE SEQUENCE</scope>
    <source>
        <strain evidence="3">D5-748</strain>
    </source>
</reference>
<keyword evidence="2" id="KW-0732">Signal</keyword>
<reference evidence="3" key="1">
    <citation type="submission" date="2020-10" db="EMBL/GenBank/DDBJ databases">
        <authorList>
            <person name="Gilroy R."/>
        </authorList>
    </citation>
    <scope>NUCLEOTIDE SEQUENCE</scope>
    <source>
        <strain evidence="3">D5-748</strain>
    </source>
</reference>
<name>A0A9D9EDE5_9BACT</name>
<comment type="caution">
    <text evidence="3">The sequence shown here is derived from an EMBL/GenBank/DDBJ whole genome shotgun (WGS) entry which is preliminary data.</text>
</comment>
<feature type="chain" id="PRO_5039593665" description="LTXXQ motif family protein" evidence="2">
    <location>
        <begin position="21"/>
        <end position="160"/>
    </location>
</feature>
<dbReference type="Proteomes" id="UP000823619">
    <property type="component" value="Unassembled WGS sequence"/>
</dbReference>
<protein>
    <recommendedName>
        <fullName evidence="5">LTXXQ motif family protein</fullName>
    </recommendedName>
</protein>
<evidence type="ECO:0000313" key="4">
    <source>
        <dbReference type="Proteomes" id="UP000823619"/>
    </source>
</evidence>
<feature type="coiled-coil region" evidence="1">
    <location>
        <begin position="59"/>
        <end position="86"/>
    </location>
</feature>
<dbReference type="AlphaFoldDB" id="A0A9D9EDE5"/>
<evidence type="ECO:0000256" key="2">
    <source>
        <dbReference type="SAM" id="SignalP"/>
    </source>
</evidence>